<dbReference type="Proteomes" id="UP000785613">
    <property type="component" value="Unassembled WGS sequence"/>
</dbReference>
<evidence type="ECO:0000313" key="3">
    <source>
        <dbReference type="Proteomes" id="UP000785613"/>
    </source>
</evidence>
<keyword evidence="3" id="KW-1185">Reference proteome</keyword>
<feature type="region of interest" description="Disordered" evidence="1">
    <location>
        <begin position="151"/>
        <end position="179"/>
    </location>
</feature>
<accession>A0ABX0LW22</accession>
<feature type="compositionally biased region" description="Basic and acidic residues" evidence="1">
    <location>
        <begin position="155"/>
        <end position="179"/>
    </location>
</feature>
<gene>
    <name evidence="2" type="ORF">F0185_21090</name>
</gene>
<reference evidence="2 3" key="1">
    <citation type="submission" date="2019-09" db="EMBL/GenBank/DDBJ databases">
        <title>Taxonomy of Antarctic Massilia spp.: description of Massilia rubra sp. nov., Massilia aquatica sp. nov., Massilia mucilaginosa sp. nov., Massilia frigida sp. nov. isolated from streams, lakes and regoliths.</title>
        <authorList>
            <person name="Holochova P."/>
            <person name="Sedlacek I."/>
            <person name="Kralova S."/>
            <person name="Maslanova I."/>
            <person name="Busse H.-J."/>
            <person name="Stankova E."/>
            <person name="Vrbovska V."/>
            <person name="Kovarovic V."/>
            <person name="Bartak M."/>
            <person name="Svec P."/>
            <person name="Pantucek R."/>
        </authorList>
    </citation>
    <scope>NUCLEOTIDE SEQUENCE [LARGE SCALE GENOMIC DNA]</scope>
    <source>
        <strain evidence="2 3">CCM 8692</strain>
    </source>
</reference>
<organism evidence="2 3">
    <name type="scientific">Massilia rubra</name>
    <dbReference type="NCBI Taxonomy" id="2607910"/>
    <lineage>
        <taxon>Bacteria</taxon>
        <taxon>Pseudomonadati</taxon>
        <taxon>Pseudomonadota</taxon>
        <taxon>Betaproteobacteria</taxon>
        <taxon>Burkholderiales</taxon>
        <taxon>Oxalobacteraceae</taxon>
        <taxon>Telluria group</taxon>
        <taxon>Massilia</taxon>
    </lineage>
</organism>
<proteinExistence type="predicted"/>
<protein>
    <submittedName>
        <fullName evidence="2">Uncharacterized protein</fullName>
    </submittedName>
</protein>
<evidence type="ECO:0000313" key="2">
    <source>
        <dbReference type="EMBL" id="NHZ36067.1"/>
    </source>
</evidence>
<comment type="caution">
    <text evidence="2">The sequence shown here is derived from an EMBL/GenBank/DDBJ whole genome shotgun (WGS) entry which is preliminary data.</text>
</comment>
<sequence length="179" mass="19578">MSIDDALGMAIDAWLAADTLRAAGGEANGYQWKCLLLPDGTHIRMTVDGRTEYASVVGDAIMYQGRSVSPRGMTLAIAGEGRNAWRELVIRRPGDAGWVRASVLRSRIERAARQPQPQPQPTTPADSMAAAARCMSDALRSAMVLVEHVNAQTARQHEERRRGACRRETDKLGDDCAFE</sequence>
<feature type="region of interest" description="Disordered" evidence="1">
    <location>
        <begin position="109"/>
        <end position="132"/>
    </location>
</feature>
<evidence type="ECO:0000256" key="1">
    <source>
        <dbReference type="SAM" id="MobiDB-lite"/>
    </source>
</evidence>
<name>A0ABX0LW22_9BURK</name>
<dbReference type="EMBL" id="VUYU01000015">
    <property type="protein sequence ID" value="NHZ36067.1"/>
    <property type="molecule type" value="Genomic_DNA"/>
</dbReference>